<dbReference type="RefSeq" id="WP_188883222.1">
    <property type="nucleotide sequence ID" value="NZ_BMPF01000002.1"/>
</dbReference>
<feature type="region of interest" description="Disordered" evidence="12">
    <location>
        <begin position="653"/>
        <end position="672"/>
    </location>
</feature>
<feature type="active site" description="N6-AMP-lysine intermediate" evidence="11">
    <location>
        <position position="148"/>
    </location>
</feature>
<dbReference type="OrthoDB" id="213206at2157"/>
<dbReference type="SUPFAM" id="SSF47781">
    <property type="entry name" value="RuvA domain 2-like"/>
    <property type="match status" value="1"/>
</dbReference>
<reference evidence="14 15" key="1">
    <citation type="journal article" date="2019" name="Int. J. Syst. Evol. Microbiol.">
        <title>The Global Catalogue of Microorganisms (GCM) 10K type strain sequencing project: providing services to taxonomists for standard genome sequencing and annotation.</title>
        <authorList>
            <consortium name="The Broad Institute Genomics Platform"/>
            <consortium name="The Broad Institute Genome Sequencing Center for Infectious Disease"/>
            <person name="Wu L."/>
            <person name="Ma J."/>
        </authorList>
    </citation>
    <scope>NUCLEOTIDE SEQUENCE [LARGE SCALE GENOMIC DNA]</scope>
    <source>
        <strain evidence="14 15">JCM 19585</strain>
    </source>
</reference>
<evidence type="ECO:0000256" key="1">
    <source>
        <dbReference type="ARBA" id="ARBA00004067"/>
    </source>
</evidence>
<dbReference type="Pfam" id="PF01653">
    <property type="entry name" value="DNA_ligase_aden"/>
    <property type="match status" value="2"/>
</dbReference>
<keyword evidence="2 11" id="KW-0436">Ligase</keyword>
<dbReference type="GO" id="GO:0005829">
    <property type="term" value="C:cytosol"/>
    <property type="evidence" value="ECO:0007669"/>
    <property type="project" value="TreeGrafter"/>
</dbReference>
<keyword evidence="11" id="KW-0464">Manganese</keyword>
<evidence type="ECO:0000256" key="5">
    <source>
        <dbReference type="ARBA" id="ARBA00022763"/>
    </source>
</evidence>
<dbReference type="SMART" id="SM00278">
    <property type="entry name" value="HhH1"/>
    <property type="match status" value="4"/>
</dbReference>
<dbReference type="GO" id="GO:0046872">
    <property type="term" value="F:metal ion binding"/>
    <property type="evidence" value="ECO:0007669"/>
    <property type="project" value="UniProtKB-KW"/>
</dbReference>
<feature type="region of interest" description="Disordered" evidence="12">
    <location>
        <begin position="697"/>
        <end position="756"/>
    </location>
</feature>
<evidence type="ECO:0000256" key="11">
    <source>
        <dbReference type="HAMAP-Rule" id="MF_01588"/>
    </source>
</evidence>
<keyword evidence="3 11" id="KW-0235">DNA replication</keyword>
<dbReference type="PANTHER" id="PTHR23389">
    <property type="entry name" value="CHROMOSOME TRANSMISSION FIDELITY FACTOR 18"/>
    <property type="match status" value="1"/>
</dbReference>
<dbReference type="SMART" id="SM00292">
    <property type="entry name" value="BRCT"/>
    <property type="match status" value="1"/>
</dbReference>
<dbReference type="InterPro" id="IPR003583">
    <property type="entry name" value="Hlx-hairpin-Hlx_DNA-bd_motif"/>
</dbReference>
<dbReference type="SUPFAM" id="SSF56091">
    <property type="entry name" value="DNA ligase/mRNA capping enzyme, catalytic domain"/>
    <property type="match status" value="2"/>
</dbReference>
<dbReference type="HAMAP" id="MF_01588">
    <property type="entry name" value="DNA_ligase_A"/>
    <property type="match status" value="1"/>
</dbReference>
<dbReference type="AlphaFoldDB" id="A0A830FAH5"/>
<dbReference type="PROSITE" id="PS01056">
    <property type="entry name" value="DNA_LIGASE_N2"/>
    <property type="match status" value="1"/>
</dbReference>
<dbReference type="InterPro" id="IPR012340">
    <property type="entry name" value="NA-bd_OB-fold"/>
</dbReference>
<comment type="similarity">
    <text evidence="11">Belongs to the NAD-dependent DNA ligase family. LigA subfamily.</text>
</comment>
<name>A0A830FAH5_9EURY</name>
<feature type="compositionally biased region" description="Polar residues" evidence="12">
    <location>
        <begin position="700"/>
        <end position="710"/>
    </location>
</feature>
<keyword evidence="15" id="KW-1185">Reference proteome</keyword>
<feature type="binding site" evidence="11">
    <location>
        <position position="394"/>
    </location>
    <ligand>
        <name>NAD(+)</name>
        <dbReference type="ChEBI" id="CHEBI:57540"/>
    </ligand>
</feature>
<dbReference type="Gene3D" id="3.30.470.30">
    <property type="entry name" value="DNA ligase/mRNA capping enzyme"/>
    <property type="match status" value="1"/>
</dbReference>
<dbReference type="Gene3D" id="1.10.150.20">
    <property type="entry name" value="5' to 3' exonuclease, C-terminal subdomain"/>
    <property type="match status" value="2"/>
</dbReference>
<dbReference type="Pfam" id="PF00533">
    <property type="entry name" value="BRCT"/>
    <property type="match status" value="1"/>
</dbReference>
<dbReference type="SUPFAM" id="SSF50249">
    <property type="entry name" value="Nucleic acid-binding proteins"/>
    <property type="match status" value="1"/>
</dbReference>
<keyword evidence="9 11" id="KW-0234">DNA repair</keyword>
<dbReference type="Pfam" id="PF03120">
    <property type="entry name" value="OB_DNA_ligase"/>
    <property type="match status" value="1"/>
</dbReference>
<dbReference type="GO" id="GO:0006260">
    <property type="term" value="P:DNA replication"/>
    <property type="evidence" value="ECO:0007669"/>
    <property type="project" value="UniProtKB-KW"/>
</dbReference>
<dbReference type="Gene3D" id="2.40.50.140">
    <property type="entry name" value="Nucleic acid-binding proteins"/>
    <property type="match status" value="1"/>
</dbReference>
<comment type="caution">
    <text evidence="11">Lacks conserved residue(s) required for the propagation of feature annotation.</text>
</comment>
<feature type="binding site" evidence="11">
    <location>
        <position position="488"/>
    </location>
    <ligand>
        <name>Zn(2+)</name>
        <dbReference type="ChEBI" id="CHEBI:29105"/>
    </ligand>
</feature>
<feature type="binding site" evidence="11">
    <location>
        <position position="169"/>
    </location>
    <ligand>
        <name>NAD(+)</name>
        <dbReference type="ChEBI" id="CHEBI:57540"/>
    </ligand>
</feature>
<evidence type="ECO:0000256" key="8">
    <source>
        <dbReference type="ARBA" id="ARBA00023027"/>
    </source>
</evidence>
<comment type="catalytic activity">
    <reaction evidence="10 11">
        <text>NAD(+) + (deoxyribonucleotide)n-3'-hydroxyl + 5'-phospho-(deoxyribonucleotide)m = (deoxyribonucleotide)n+m + AMP + beta-nicotinamide D-nucleotide.</text>
        <dbReference type="EC" id="6.5.1.2"/>
    </reaction>
</comment>
<keyword evidence="8 11" id="KW-0520">NAD</keyword>
<dbReference type="Gene3D" id="3.40.50.10190">
    <property type="entry name" value="BRCT domain"/>
    <property type="match status" value="1"/>
</dbReference>
<dbReference type="PANTHER" id="PTHR23389:SF9">
    <property type="entry name" value="DNA LIGASE"/>
    <property type="match status" value="1"/>
</dbReference>
<comment type="caution">
    <text evidence="14">The sequence shown here is derived from an EMBL/GenBank/DDBJ whole genome shotgun (WGS) entry which is preliminary data.</text>
</comment>
<evidence type="ECO:0000313" key="15">
    <source>
        <dbReference type="Proteomes" id="UP000628840"/>
    </source>
</evidence>
<dbReference type="InterPro" id="IPR001679">
    <property type="entry name" value="DNA_ligase"/>
</dbReference>
<dbReference type="PROSITE" id="PS50172">
    <property type="entry name" value="BRCT"/>
    <property type="match status" value="1"/>
</dbReference>
<dbReference type="GO" id="GO:0003911">
    <property type="term" value="F:DNA ligase (NAD+) activity"/>
    <property type="evidence" value="ECO:0007669"/>
    <property type="project" value="UniProtKB-UniRule"/>
</dbReference>
<sequence length="756" mass="82160">MADSLSDLEGAADLDPENPYVTDPDLDFRDVDDLGEDEAETQATYLREAVRFHDYRYYVLNDPVIADRAYDRLFERLRELEDAFDLQTPDSPTRRVGGEPLEELGTVEHVVPMLSIGSSGDAEDVRDFDARVRRELDGAAVTYVCEPKFDGLSVELVYVDGRYVRAATRGDGETGEDVTENVRTVESVPQRLRGDHPDVLVVRGEVYIPKDAFQAYNRERVERGDEPFANPRNAAAGTLRQLDPSVTAERPLDCYVYDVLAAWNAPEADEGAGDGTVREAWAAWRADEASVADLLDALSGTVSASGGAHASGIDGLETQWGELGRFPDWGLKTNDRDRHVEDVEAAIDYRDDLREARESLNYDIDGTVLKVNDRAQCEALGTTARHYRWAYAYKFPPRTERTTVTDVVVQVGRTGRLTPVALLEPVQVSGVTVSRASLHNPEELAALGVNVGDEVRVERAGDVIPYVDAVVEKHSEGAYEFPGECPVCGSAVEYDGPVAYCTGGLACDAQLVRAVAYFTDVLGVEGVGESAAEQLVESGLVGTDVADLYDLDVDDLAALDGWGETSAQNLVAELEDARHPPLGDFLAAIGIPEVGPTVAADVAAHFGTLDAVLDADEAEYEAVEGVGPTVAEHVAEFLDNERNRRVIERLREESRLGEPESPEAARAGDELDGETYVFTGSVAGWTRDELHGLVERHGGSATSSVSSNTDYLVVGENPGTAKREAAEEHGVDERDPEAFFDSLAERGIDVESRDDS</sequence>
<dbReference type="InterPro" id="IPR004150">
    <property type="entry name" value="NAD_DNA_ligase_OB"/>
</dbReference>
<dbReference type="InterPro" id="IPR013840">
    <property type="entry name" value="DNAligase_N"/>
</dbReference>
<dbReference type="CDD" id="cd00114">
    <property type="entry name" value="LIGANc"/>
    <property type="match status" value="1"/>
</dbReference>
<dbReference type="InterPro" id="IPR036420">
    <property type="entry name" value="BRCT_dom_sf"/>
</dbReference>
<feature type="binding site" evidence="11">
    <location>
        <position position="485"/>
    </location>
    <ligand>
        <name>Zn(2+)</name>
        <dbReference type="ChEBI" id="CHEBI:29105"/>
    </ligand>
</feature>
<gene>
    <name evidence="11 14" type="primary">ligA</name>
    <name evidence="14" type="ORF">GCM10009037_18910</name>
</gene>
<feature type="binding site" evidence="11">
    <location>
        <position position="205"/>
    </location>
    <ligand>
        <name>NAD(+)</name>
        <dbReference type="ChEBI" id="CHEBI:57540"/>
    </ligand>
</feature>
<keyword evidence="4 11" id="KW-0479">Metal-binding</keyword>
<protein>
    <recommendedName>
        <fullName evidence="11">DNA ligase</fullName>
        <ecNumber evidence="11">6.5.1.2</ecNumber>
    </recommendedName>
    <alternativeName>
        <fullName evidence="11">Polydeoxyribonucleotide synthase [NAD(+)]</fullName>
    </alternativeName>
</protein>
<dbReference type="EMBL" id="BMPF01000002">
    <property type="protein sequence ID" value="GGL35475.1"/>
    <property type="molecule type" value="Genomic_DNA"/>
</dbReference>
<feature type="domain" description="BRCT" evidence="13">
    <location>
        <begin position="666"/>
        <end position="746"/>
    </location>
</feature>
<accession>A0A830FAH5</accession>
<evidence type="ECO:0000259" key="13">
    <source>
        <dbReference type="PROSITE" id="PS50172"/>
    </source>
</evidence>
<proteinExistence type="inferred from homology"/>
<dbReference type="InterPro" id="IPR001357">
    <property type="entry name" value="BRCT_dom"/>
</dbReference>
<comment type="cofactor">
    <cofactor evidence="11">
        <name>Mg(2+)</name>
        <dbReference type="ChEBI" id="CHEBI:18420"/>
    </cofactor>
    <cofactor evidence="11">
        <name>Mn(2+)</name>
        <dbReference type="ChEBI" id="CHEBI:29035"/>
    </cofactor>
</comment>
<evidence type="ECO:0000256" key="2">
    <source>
        <dbReference type="ARBA" id="ARBA00022598"/>
    </source>
</evidence>
<dbReference type="NCBIfam" id="NF005932">
    <property type="entry name" value="PRK07956.1"/>
    <property type="match status" value="1"/>
</dbReference>
<evidence type="ECO:0000313" key="14">
    <source>
        <dbReference type="EMBL" id="GGL35475.1"/>
    </source>
</evidence>
<evidence type="ECO:0000256" key="6">
    <source>
        <dbReference type="ARBA" id="ARBA00022833"/>
    </source>
</evidence>
<feature type="binding site" evidence="11">
    <location>
        <position position="370"/>
    </location>
    <ligand>
        <name>NAD(+)</name>
        <dbReference type="ChEBI" id="CHEBI:57540"/>
    </ligand>
</feature>
<evidence type="ECO:0000256" key="3">
    <source>
        <dbReference type="ARBA" id="ARBA00022705"/>
    </source>
</evidence>
<keyword evidence="7 11" id="KW-0460">Magnesium</keyword>
<dbReference type="InterPro" id="IPR033136">
    <property type="entry name" value="DNA_ligase_CS"/>
</dbReference>
<evidence type="ECO:0000256" key="12">
    <source>
        <dbReference type="SAM" id="MobiDB-lite"/>
    </source>
</evidence>
<dbReference type="Proteomes" id="UP000628840">
    <property type="component" value="Unassembled WGS sequence"/>
</dbReference>
<evidence type="ECO:0000256" key="7">
    <source>
        <dbReference type="ARBA" id="ARBA00022842"/>
    </source>
</evidence>
<dbReference type="InterPro" id="IPR010994">
    <property type="entry name" value="RuvA_2-like"/>
</dbReference>
<dbReference type="EC" id="6.5.1.2" evidence="11"/>
<dbReference type="Pfam" id="PF12826">
    <property type="entry name" value="HHH_2"/>
    <property type="match status" value="1"/>
</dbReference>
<dbReference type="Gene3D" id="6.20.10.30">
    <property type="match status" value="1"/>
</dbReference>
<evidence type="ECO:0000256" key="9">
    <source>
        <dbReference type="ARBA" id="ARBA00023204"/>
    </source>
</evidence>
<keyword evidence="6 11" id="KW-0862">Zinc</keyword>
<feature type="binding site" evidence="11">
    <location>
        <begin position="67"/>
        <end position="71"/>
    </location>
    <ligand>
        <name>NAD(+)</name>
        <dbReference type="ChEBI" id="CHEBI:57540"/>
    </ligand>
</feature>
<dbReference type="GO" id="GO:0006281">
    <property type="term" value="P:DNA repair"/>
    <property type="evidence" value="ECO:0007669"/>
    <property type="project" value="UniProtKB-KW"/>
</dbReference>
<dbReference type="SMART" id="SM00532">
    <property type="entry name" value="LIGANc"/>
    <property type="match status" value="1"/>
</dbReference>
<evidence type="ECO:0000256" key="10">
    <source>
        <dbReference type="ARBA" id="ARBA00034005"/>
    </source>
</evidence>
<organism evidence="14 15">
    <name type="scientific">Halarchaeum grantii</name>
    <dbReference type="NCBI Taxonomy" id="1193105"/>
    <lineage>
        <taxon>Archaea</taxon>
        <taxon>Methanobacteriati</taxon>
        <taxon>Methanobacteriota</taxon>
        <taxon>Stenosarchaea group</taxon>
        <taxon>Halobacteria</taxon>
        <taxon>Halobacteriales</taxon>
        <taxon>Halobacteriaceae</taxon>
    </lineage>
</organism>
<dbReference type="PIRSF" id="PIRSF001604">
    <property type="entry name" value="LigA"/>
    <property type="match status" value="1"/>
</dbReference>
<dbReference type="InterPro" id="IPR013839">
    <property type="entry name" value="DNAligase_adenylation"/>
</dbReference>
<feature type="binding site" evidence="11">
    <location>
        <begin position="115"/>
        <end position="116"/>
    </location>
    <ligand>
        <name>NAD(+)</name>
        <dbReference type="ChEBI" id="CHEBI:57540"/>
    </ligand>
</feature>
<evidence type="ECO:0000256" key="4">
    <source>
        <dbReference type="ARBA" id="ARBA00022723"/>
    </source>
</evidence>
<dbReference type="GO" id="GO:0003677">
    <property type="term" value="F:DNA binding"/>
    <property type="evidence" value="ECO:0007669"/>
    <property type="project" value="InterPro"/>
</dbReference>
<dbReference type="InterPro" id="IPR041663">
    <property type="entry name" value="DisA/LigA_HHH"/>
</dbReference>
<feature type="region of interest" description="Disordered" evidence="12">
    <location>
        <begin position="1"/>
        <end position="31"/>
    </location>
</feature>
<feature type="binding site" evidence="11">
    <location>
        <position position="507"/>
    </location>
    <ligand>
        <name>Zn(2+)</name>
        <dbReference type="ChEBI" id="CHEBI:29105"/>
    </ligand>
</feature>
<dbReference type="SUPFAM" id="SSF52113">
    <property type="entry name" value="BRCT domain"/>
    <property type="match status" value="1"/>
</dbReference>
<comment type="function">
    <text evidence="1 11">DNA ligase that catalyzes the formation of phosphodiester linkages between 5'-phosphoryl and 3'-hydroxyl groups in double-stranded DNA using NAD as a coenzyme and as the energy source for the reaction. It is essential for DNA replication and repair of damaged DNA.</text>
</comment>
<dbReference type="Pfam" id="PF14520">
    <property type="entry name" value="HHH_5"/>
    <property type="match status" value="1"/>
</dbReference>
<dbReference type="Gene3D" id="1.10.287.610">
    <property type="entry name" value="Helix hairpin bin"/>
    <property type="match status" value="1"/>
</dbReference>
<feature type="compositionally biased region" description="Basic and acidic residues" evidence="12">
    <location>
        <begin position="721"/>
        <end position="756"/>
    </location>
</feature>
<keyword evidence="5 11" id="KW-0227">DNA damage</keyword>
<feature type="binding site" evidence="11">
    <location>
        <position position="146"/>
    </location>
    <ligand>
        <name>NAD(+)</name>
        <dbReference type="ChEBI" id="CHEBI:57540"/>
    </ligand>
</feature>